<gene>
    <name evidence="1" type="ORF">BJ138DRAFT_31729</name>
</gene>
<organism evidence="1 2">
    <name type="scientific">Hygrophoropsis aurantiaca</name>
    <dbReference type="NCBI Taxonomy" id="72124"/>
    <lineage>
        <taxon>Eukaryota</taxon>
        <taxon>Fungi</taxon>
        <taxon>Dikarya</taxon>
        <taxon>Basidiomycota</taxon>
        <taxon>Agaricomycotina</taxon>
        <taxon>Agaricomycetes</taxon>
        <taxon>Agaricomycetidae</taxon>
        <taxon>Boletales</taxon>
        <taxon>Coniophorineae</taxon>
        <taxon>Hygrophoropsidaceae</taxon>
        <taxon>Hygrophoropsis</taxon>
    </lineage>
</organism>
<protein>
    <submittedName>
        <fullName evidence="1">Uncharacterized protein</fullName>
    </submittedName>
</protein>
<dbReference type="EMBL" id="MU267690">
    <property type="protein sequence ID" value="KAH7911067.1"/>
    <property type="molecule type" value="Genomic_DNA"/>
</dbReference>
<dbReference type="Proteomes" id="UP000790377">
    <property type="component" value="Unassembled WGS sequence"/>
</dbReference>
<evidence type="ECO:0000313" key="2">
    <source>
        <dbReference type="Proteomes" id="UP000790377"/>
    </source>
</evidence>
<keyword evidence="2" id="KW-1185">Reference proteome</keyword>
<comment type="caution">
    <text evidence="1">The sequence shown here is derived from an EMBL/GenBank/DDBJ whole genome shotgun (WGS) entry which is preliminary data.</text>
</comment>
<accession>A0ACB8ACP8</accession>
<name>A0ACB8ACP8_9AGAM</name>
<evidence type="ECO:0000313" key="1">
    <source>
        <dbReference type="EMBL" id="KAH7911067.1"/>
    </source>
</evidence>
<reference evidence="1" key="1">
    <citation type="journal article" date="2021" name="New Phytol.">
        <title>Evolutionary innovations through gain and loss of genes in the ectomycorrhizal Boletales.</title>
        <authorList>
            <person name="Wu G."/>
            <person name="Miyauchi S."/>
            <person name="Morin E."/>
            <person name="Kuo A."/>
            <person name="Drula E."/>
            <person name="Varga T."/>
            <person name="Kohler A."/>
            <person name="Feng B."/>
            <person name="Cao Y."/>
            <person name="Lipzen A."/>
            <person name="Daum C."/>
            <person name="Hundley H."/>
            <person name="Pangilinan J."/>
            <person name="Johnson J."/>
            <person name="Barry K."/>
            <person name="LaButti K."/>
            <person name="Ng V."/>
            <person name="Ahrendt S."/>
            <person name="Min B."/>
            <person name="Choi I.G."/>
            <person name="Park H."/>
            <person name="Plett J.M."/>
            <person name="Magnuson J."/>
            <person name="Spatafora J.W."/>
            <person name="Nagy L.G."/>
            <person name="Henrissat B."/>
            <person name="Grigoriev I.V."/>
            <person name="Yang Z.L."/>
            <person name="Xu J."/>
            <person name="Martin F.M."/>
        </authorList>
    </citation>
    <scope>NUCLEOTIDE SEQUENCE</scope>
    <source>
        <strain evidence="1">ATCC 28755</strain>
    </source>
</reference>
<proteinExistence type="predicted"/>
<sequence>MAPLSSFPSFGPVDSIDIICPVFISRGSFVTLFHFRISCLISIRSARSIISSCSVTPVFLLINFLTSNTNPDKQYADAHLLPFLTANLQTTVPSIQPTQSELAEMTHHAAEVVRLLELLKDERPSSYALPQIPQAQPHPLSGQIQPSTSPQAMDVDTHDHRAPKRPWEEDAPEAVDSKRAHSTVHDPAALQDMELIRSKRALTASLAAAAASGDGIGGPSSANGGNNANVGSGVDGGLGNGNMSGNGGGKNKYRKRSRATPPGKCHSCNIRETPEWRRGPDGARTLCNACGLHYAKLVRKRDKAAAADGNAPARIDMETLRASARAAESEKAARSGSGGGGGDPMMGMGMVHQGSFQIMGMGTGGPEGDHHAQYPNSTTQPQPQPPAALPSHHVSDHPHPSLPAWTGSHSLLRPSHSVSASSGPSPA</sequence>